<keyword evidence="1" id="KW-0175">Coiled coil</keyword>
<evidence type="ECO:0000313" key="4">
    <source>
        <dbReference type="Proteomes" id="UP000259464"/>
    </source>
</evidence>
<dbReference type="RefSeq" id="YP_010078795.1">
    <property type="nucleotide sequence ID" value="NC_054964.1"/>
</dbReference>
<organism evidence="3 4">
    <name type="scientific">Ralstonia phage GP4</name>
    <dbReference type="NCBI Taxonomy" id="2282904"/>
    <lineage>
        <taxon>Viruses</taxon>
        <taxon>Duplodnaviria</taxon>
        <taxon>Heunggongvirae</taxon>
        <taxon>Uroviricota</taxon>
        <taxon>Caudoviricetes</taxon>
        <taxon>Gervaisevirus</taxon>
        <taxon>Gervaisevirus GP4</taxon>
    </lineage>
</organism>
<dbReference type="GeneID" id="65067723"/>
<accession>A0A345GTZ4</accession>
<keyword evidence="2" id="KW-0472">Membrane</keyword>
<evidence type="ECO:0000313" key="3">
    <source>
        <dbReference type="EMBL" id="AXG67758.1"/>
    </source>
</evidence>
<feature type="transmembrane region" description="Helical" evidence="2">
    <location>
        <begin position="16"/>
        <end position="34"/>
    </location>
</feature>
<evidence type="ECO:0000256" key="1">
    <source>
        <dbReference type="SAM" id="Coils"/>
    </source>
</evidence>
<proteinExistence type="predicted"/>
<dbReference type="KEGG" id="vg:65067723"/>
<name>A0A345GTZ4_9CAUD</name>
<feature type="coiled-coil region" evidence="1">
    <location>
        <begin position="55"/>
        <end position="82"/>
    </location>
</feature>
<reference evidence="3 4" key="1">
    <citation type="submission" date="2018-07" db="EMBL/GenBank/DDBJ databases">
        <title>Complete sequence of phage GP4.</title>
        <authorList>
            <person name="Wang R."/>
            <person name="Tong Y."/>
            <person name="Liu H."/>
        </authorList>
    </citation>
    <scope>NUCLEOTIDE SEQUENCE [LARGE SCALE GENOMIC DNA]</scope>
</reference>
<keyword evidence="2" id="KW-1133">Transmembrane helix</keyword>
<dbReference type="EMBL" id="MH638294">
    <property type="protein sequence ID" value="AXG67758.1"/>
    <property type="molecule type" value="Genomic_DNA"/>
</dbReference>
<sequence length="126" mass="13657">MNTTTWTEMNPPDSQLWGLIGGAAGAVVAAFVMLRKYLSRDAVDRAGDAADIGAIKRLNDLLDEERKARREAEARADVFAKERNEAIMQIGELKGQIAALTMQVALLNSKVEQYANSQVAAPQGNP</sequence>
<protein>
    <submittedName>
        <fullName evidence="3">Chemotaxis protein</fullName>
    </submittedName>
</protein>
<keyword evidence="2" id="KW-0812">Transmembrane</keyword>
<evidence type="ECO:0000256" key="2">
    <source>
        <dbReference type="SAM" id="Phobius"/>
    </source>
</evidence>
<keyword evidence="4" id="KW-1185">Reference proteome</keyword>
<dbReference type="Proteomes" id="UP000259464">
    <property type="component" value="Segment"/>
</dbReference>